<feature type="transmembrane region" description="Helical" evidence="2">
    <location>
        <begin position="232"/>
        <end position="252"/>
    </location>
</feature>
<keyword evidence="2" id="KW-0472">Membrane</keyword>
<feature type="region of interest" description="Disordered" evidence="1">
    <location>
        <begin position="1"/>
        <end position="24"/>
    </location>
</feature>
<proteinExistence type="predicted"/>
<reference evidence="3" key="1">
    <citation type="submission" date="2022-06" db="EMBL/GenBank/DDBJ databases">
        <title>Ornithinimicrobium HY1793.</title>
        <authorList>
            <person name="Huang Y."/>
        </authorList>
    </citation>
    <scope>NUCLEOTIDE SEQUENCE</scope>
    <source>
        <strain evidence="3">HY1793</strain>
    </source>
</reference>
<accession>A0ABY4YZG6</accession>
<name>A0ABY4YZG6_9MICO</name>
<evidence type="ECO:0000313" key="3">
    <source>
        <dbReference type="EMBL" id="USQ81738.1"/>
    </source>
</evidence>
<sequence>MNEVSDDAQDRATQDSAGVTDGQRRRAALRLRRWLGAEPMDALLGAQGADDAGTRLLANHPVVTSESVQDGLDLLAARRNDHPGGLRVERLGTVLTRARVVAWTLFVVAAILLVAAAIILSDTGDSDLIFEELADRLGGSGAVLVVPLLILFAVAVVLVWVTASWRHVIALGEARHAVRWAADRPGQVTRGLPVVEPFNGFRGWLIGPAVICWIVAALTLAVVLWMAADGEIAVVPLLVGVGLGLVGWLFFAGQRALARIARIANDHLVLLRPREHSLRMTPATALRERFLILKEGAFETTASEERTVYPFTVQLPADELKRLHEQNDQDFEPERTMIGAPDEAPLVTAEKPGDESTLEGYFEREYAGGWLVAQARTGDGAWGKNRRAWIIVRDHPERFSQEVLPQFGDRHGLVPRSLRLLDEPQQVWTEGAWIESWIRRHDSDEWPF</sequence>
<protein>
    <submittedName>
        <fullName evidence="3">Uncharacterized protein</fullName>
    </submittedName>
</protein>
<keyword evidence="2" id="KW-0812">Transmembrane</keyword>
<dbReference type="RefSeq" id="WP_252595274.1">
    <property type="nucleotide sequence ID" value="NZ_CP099489.1"/>
</dbReference>
<feature type="transmembrane region" description="Helical" evidence="2">
    <location>
        <begin position="204"/>
        <end position="226"/>
    </location>
</feature>
<dbReference type="Proteomes" id="UP001056455">
    <property type="component" value="Chromosome"/>
</dbReference>
<organism evidence="3 4">
    <name type="scientific">Ornithinimicrobium faecis</name>
    <dbReference type="NCBI Taxonomy" id="2934158"/>
    <lineage>
        <taxon>Bacteria</taxon>
        <taxon>Bacillati</taxon>
        <taxon>Actinomycetota</taxon>
        <taxon>Actinomycetes</taxon>
        <taxon>Micrococcales</taxon>
        <taxon>Ornithinimicrobiaceae</taxon>
        <taxon>Ornithinimicrobium</taxon>
    </lineage>
</organism>
<dbReference type="EMBL" id="CP099489">
    <property type="protein sequence ID" value="USQ81738.1"/>
    <property type="molecule type" value="Genomic_DNA"/>
</dbReference>
<evidence type="ECO:0000256" key="1">
    <source>
        <dbReference type="SAM" id="MobiDB-lite"/>
    </source>
</evidence>
<keyword evidence="2" id="KW-1133">Transmembrane helix</keyword>
<evidence type="ECO:0000313" key="4">
    <source>
        <dbReference type="Proteomes" id="UP001056455"/>
    </source>
</evidence>
<feature type="transmembrane region" description="Helical" evidence="2">
    <location>
        <begin position="141"/>
        <end position="161"/>
    </location>
</feature>
<evidence type="ECO:0000256" key="2">
    <source>
        <dbReference type="SAM" id="Phobius"/>
    </source>
</evidence>
<feature type="transmembrane region" description="Helical" evidence="2">
    <location>
        <begin position="100"/>
        <end position="121"/>
    </location>
</feature>
<keyword evidence="4" id="KW-1185">Reference proteome</keyword>
<gene>
    <name evidence="3" type="ORF">NF556_08865</name>
</gene>